<gene>
    <name evidence="1" type="ORF">SDC9_165942</name>
</gene>
<organism evidence="1">
    <name type="scientific">bioreactor metagenome</name>
    <dbReference type="NCBI Taxonomy" id="1076179"/>
    <lineage>
        <taxon>unclassified sequences</taxon>
        <taxon>metagenomes</taxon>
        <taxon>ecological metagenomes</taxon>
    </lineage>
</organism>
<dbReference type="AlphaFoldDB" id="A0A645FXZ5"/>
<proteinExistence type="predicted"/>
<dbReference type="Pfam" id="PF02585">
    <property type="entry name" value="PIG-L"/>
    <property type="match status" value="1"/>
</dbReference>
<dbReference type="InterPro" id="IPR003737">
    <property type="entry name" value="GlcNAc_PI_deacetylase-related"/>
</dbReference>
<sequence>MEKAVFIVAHPDDFACAMSGLALLMAGRYAVEVWCATRGERGIAGKGLKAAAAIREPEERRVAAAVGAELKFLDLIDGEVMAALPAAAEMVGRLLAAAAPRAVFGHWPVDNHRDHSAISEITRQGIRLSGVAIPEFYYFESALGLQTMRFTPDVYIDITAQAARKTELIRMHASQNPDDALAQMQLRQDRFRGMECGYEYAECVKSATPLTNRTRSVLFTV</sequence>
<evidence type="ECO:0008006" key="2">
    <source>
        <dbReference type="Google" id="ProtNLM"/>
    </source>
</evidence>
<evidence type="ECO:0000313" key="1">
    <source>
        <dbReference type="EMBL" id="MPN18582.1"/>
    </source>
</evidence>
<dbReference type="EMBL" id="VSSQ01065944">
    <property type="protein sequence ID" value="MPN18582.1"/>
    <property type="molecule type" value="Genomic_DNA"/>
</dbReference>
<comment type="caution">
    <text evidence="1">The sequence shown here is derived from an EMBL/GenBank/DDBJ whole genome shotgun (WGS) entry which is preliminary data.</text>
</comment>
<dbReference type="SUPFAM" id="SSF102588">
    <property type="entry name" value="LmbE-like"/>
    <property type="match status" value="1"/>
</dbReference>
<dbReference type="Gene3D" id="3.40.50.10320">
    <property type="entry name" value="LmbE-like"/>
    <property type="match status" value="1"/>
</dbReference>
<protein>
    <recommendedName>
        <fullName evidence="2">N-acetyl-alpha-D-glucosaminyl L-malate deacetylase 1</fullName>
    </recommendedName>
</protein>
<reference evidence="1" key="1">
    <citation type="submission" date="2019-08" db="EMBL/GenBank/DDBJ databases">
        <authorList>
            <person name="Kucharzyk K."/>
            <person name="Murdoch R.W."/>
            <person name="Higgins S."/>
            <person name="Loffler F."/>
        </authorList>
    </citation>
    <scope>NUCLEOTIDE SEQUENCE</scope>
</reference>
<accession>A0A645FXZ5</accession>
<name>A0A645FXZ5_9ZZZZ</name>
<dbReference type="InterPro" id="IPR024078">
    <property type="entry name" value="LmbE-like_dom_sf"/>
</dbReference>